<reference evidence="1 2" key="1">
    <citation type="submission" date="2015-09" db="EMBL/GenBank/DDBJ databases">
        <title>Sorangium comparison.</title>
        <authorList>
            <person name="Zaburannyi N."/>
            <person name="Bunk B."/>
            <person name="Overmann J."/>
            <person name="Mueller R."/>
        </authorList>
    </citation>
    <scope>NUCLEOTIDE SEQUENCE [LARGE SCALE GENOMIC DNA]</scope>
    <source>
        <strain evidence="1 2">So ce26</strain>
    </source>
</reference>
<name>A0A2L0ERP2_SORCE</name>
<accession>A0A2L0ERP2</accession>
<gene>
    <name evidence="1" type="ORF">SOCE26_034130</name>
</gene>
<dbReference type="OrthoDB" id="5507172at2"/>
<proteinExistence type="predicted"/>
<dbReference type="EMBL" id="CP012673">
    <property type="protein sequence ID" value="AUX41988.1"/>
    <property type="molecule type" value="Genomic_DNA"/>
</dbReference>
<dbReference type="AlphaFoldDB" id="A0A2L0ERP2"/>
<organism evidence="1 2">
    <name type="scientific">Sorangium cellulosum</name>
    <name type="common">Polyangium cellulosum</name>
    <dbReference type="NCBI Taxonomy" id="56"/>
    <lineage>
        <taxon>Bacteria</taxon>
        <taxon>Pseudomonadati</taxon>
        <taxon>Myxococcota</taxon>
        <taxon>Polyangia</taxon>
        <taxon>Polyangiales</taxon>
        <taxon>Polyangiaceae</taxon>
        <taxon>Sorangium</taxon>
    </lineage>
</organism>
<sequence>MSELVAHLPLILLVVALAALAALAFAALVFAFRSRSPFSRSLGRALTAKERSIVAACADALFPAGGPIPLSGTEAGLVDYMERYVARSPRALRPYLRLLLHVVELSPWVFGPRRARFTRLCQADRIAVLASMAQSRIYLRRVTFLSLRTVLSMGYLANEKVAVAIGVACCATPFERRAAATAGEAARAAAPALATEVPA</sequence>
<dbReference type="RefSeq" id="WP_104980862.1">
    <property type="nucleotide sequence ID" value="NZ_CP012673.1"/>
</dbReference>
<evidence type="ECO:0000313" key="2">
    <source>
        <dbReference type="Proteomes" id="UP000238348"/>
    </source>
</evidence>
<protein>
    <submittedName>
        <fullName evidence="1">Uncharacterized protein</fullName>
    </submittedName>
</protein>
<evidence type="ECO:0000313" key="1">
    <source>
        <dbReference type="EMBL" id="AUX41988.1"/>
    </source>
</evidence>
<dbReference type="Proteomes" id="UP000238348">
    <property type="component" value="Chromosome"/>
</dbReference>